<dbReference type="Gene3D" id="3.50.50.60">
    <property type="entry name" value="FAD/NAD(P)-binding domain"/>
    <property type="match status" value="1"/>
</dbReference>
<evidence type="ECO:0000313" key="6">
    <source>
        <dbReference type="EMBL" id="TVT22851.1"/>
    </source>
</evidence>
<dbReference type="AlphaFoldDB" id="A0A558AF15"/>
<dbReference type="Proteomes" id="UP000318578">
    <property type="component" value="Unassembled WGS sequence"/>
</dbReference>
<evidence type="ECO:0000256" key="1">
    <source>
        <dbReference type="ARBA" id="ARBA00022485"/>
    </source>
</evidence>
<dbReference type="GO" id="GO:0046872">
    <property type="term" value="F:metal ion binding"/>
    <property type="evidence" value="ECO:0007669"/>
    <property type="project" value="UniProtKB-KW"/>
</dbReference>
<evidence type="ECO:0000313" key="7">
    <source>
        <dbReference type="Proteomes" id="UP000318578"/>
    </source>
</evidence>
<keyword evidence="4" id="KW-0408">Iron</keyword>
<sequence>MSQIRTVSDTDRRSVPIALLHADLVVVGGGMAGTCCAITAARAGAKVVLVQDRPVLGGNASSEVRLYVCGATYLGHGNNRWSREGGVIDEILVENTFRNPEGNPVIFDTILLEKVVDEPNITLLLNTIVHGVNKEGSRILSVEAFCSQNQMQYQISAPLFCDSSGDGILATLAGAAFRMGAEAADEFGEGFAPSEEYGALLGHSIYFYTKDVGRPVKFLAPSFALDDVTTISQHRSFSTSENGCQLWWIEYGGRLDTVHDTEEIKWELWKVVYGVWNHLKNSGKFPEAENLTLEWVGLIPGKRESRRFEGHYMLRQKDIVEQVEHEDAVAFGGHPIDLHPADGVFSEHPGAKLIFPPGIFQIPYRCLISRSVSNLFLAGRLISASHVAFAATRVMATCAHGGQAVGMAAALCARDGLEPVELLSVPRIGELRRELLKTGQHVPGVPLRDSQDLATYARVAASSEYVLSELPGDGPALRLDASRAQLLPLPAGRLPQVGFTLNVDAQTTLRVEARISDRVDNHTPSEVLGVCELRLAAGADQHVKVDIEASIDKDRYVFFCLMENEHVAVVSSETRLTGMTAAFHEHTQKFDEAIGSPYIELWCPEKQPHGRNLAVTVNPPLRPFSAANICNGFARPTSQPNAWLSASDDEDPTLTLSWAGSQRIGSVDLRFDTDFDRPMLTVLVEQDERAIPHCVRHYRLRADDRVVAEVTDNHQTRAVHVFDPPLEATEMAVDILATNGAGPGAIFEFHCYE</sequence>
<dbReference type="SUPFAM" id="SSF51905">
    <property type="entry name" value="FAD/NAD(P)-binding domain"/>
    <property type="match status" value="1"/>
</dbReference>
<keyword evidence="5" id="KW-0411">Iron-sulfur</keyword>
<evidence type="ECO:0000256" key="3">
    <source>
        <dbReference type="ARBA" id="ARBA00023002"/>
    </source>
</evidence>
<evidence type="ECO:0000256" key="4">
    <source>
        <dbReference type="ARBA" id="ARBA00023004"/>
    </source>
</evidence>
<accession>A0A558AF15</accession>
<dbReference type="PANTHER" id="PTHR43498:SF1">
    <property type="entry name" value="COB--COM HETERODISULFIDE REDUCTASE IRON-SULFUR SUBUNIT A"/>
    <property type="match status" value="1"/>
</dbReference>
<evidence type="ECO:0000256" key="5">
    <source>
        <dbReference type="ARBA" id="ARBA00023014"/>
    </source>
</evidence>
<protein>
    <submittedName>
        <fullName evidence="6">FAD-dependent oxidoreductase</fullName>
    </submittedName>
</protein>
<reference evidence="6 7" key="1">
    <citation type="submission" date="2019-07" db="EMBL/GenBank/DDBJ databases">
        <title>New species of Amycolatopsis and Streptomyces.</title>
        <authorList>
            <person name="Duangmal K."/>
            <person name="Teo W.F.A."/>
            <person name="Lipun K."/>
        </authorList>
    </citation>
    <scope>NUCLEOTIDE SEQUENCE [LARGE SCALE GENOMIC DNA]</scope>
    <source>
        <strain evidence="6 7">JCM 30562</strain>
    </source>
</reference>
<comment type="caution">
    <text evidence="6">The sequence shown here is derived from an EMBL/GenBank/DDBJ whole genome shotgun (WGS) entry which is preliminary data.</text>
</comment>
<keyword evidence="2" id="KW-0479">Metal-binding</keyword>
<dbReference type="GO" id="GO:0016491">
    <property type="term" value="F:oxidoreductase activity"/>
    <property type="evidence" value="ECO:0007669"/>
    <property type="project" value="UniProtKB-KW"/>
</dbReference>
<dbReference type="OrthoDB" id="177652at2"/>
<keyword evidence="3" id="KW-0560">Oxidoreductase</keyword>
<dbReference type="InterPro" id="IPR039650">
    <property type="entry name" value="HdrA-like"/>
</dbReference>
<dbReference type="EMBL" id="VJZA01000015">
    <property type="protein sequence ID" value="TVT22851.1"/>
    <property type="molecule type" value="Genomic_DNA"/>
</dbReference>
<keyword evidence="7" id="KW-1185">Reference proteome</keyword>
<proteinExistence type="predicted"/>
<evidence type="ECO:0000256" key="2">
    <source>
        <dbReference type="ARBA" id="ARBA00022723"/>
    </source>
</evidence>
<keyword evidence="1" id="KW-0004">4Fe-4S</keyword>
<dbReference type="PANTHER" id="PTHR43498">
    <property type="entry name" value="FERREDOXIN:COB-COM HETERODISULFIDE REDUCTASE SUBUNIT A"/>
    <property type="match status" value="1"/>
</dbReference>
<gene>
    <name evidence="6" type="ORF">FNH06_12220</name>
</gene>
<name>A0A558AF15_9PSEU</name>
<dbReference type="InterPro" id="IPR036188">
    <property type="entry name" value="FAD/NAD-bd_sf"/>
</dbReference>
<dbReference type="Pfam" id="PF12831">
    <property type="entry name" value="FAD_oxidored"/>
    <property type="match status" value="1"/>
</dbReference>
<dbReference type="GO" id="GO:0051539">
    <property type="term" value="F:4 iron, 4 sulfur cluster binding"/>
    <property type="evidence" value="ECO:0007669"/>
    <property type="project" value="UniProtKB-KW"/>
</dbReference>
<organism evidence="6 7">
    <name type="scientific">Amycolatopsis acidiphila</name>
    <dbReference type="NCBI Taxonomy" id="715473"/>
    <lineage>
        <taxon>Bacteria</taxon>
        <taxon>Bacillati</taxon>
        <taxon>Actinomycetota</taxon>
        <taxon>Actinomycetes</taxon>
        <taxon>Pseudonocardiales</taxon>
        <taxon>Pseudonocardiaceae</taxon>
        <taxon>Amycolatopsis</taxon>
    </lineage>
</organism>